<evidence type="ECO:0000256" key="1">
    <source>
        <dbReference type="SAM" id="MobiDB-lite"/>
    </source>
</evidence>
<feature type="region of interest" description="Disordered" evidence="1">
    <location>
        <begin position="215"/>
        <end position="267"/>
    </location>
</feature>
<dbReference type="AlphaFoldDB" id="A0A383WC73"/>
<keyword evidence="3" id="KW-1185">Reference proteome</keyword>
<protein>
    <submittedName>
        <fullName evidence="2">Uncharacterized protein</fullName>
    </submittedName>
</protein>
<name>A0A383WC73_TETOB</name>
<dbReference type="Proteomes" id="UP000256970">
    <property type="component" value="Unassembled WGS sequence"/>
</dbReference>
<dbReference type="EMBL" id="FNXT01001218">
    <property type="protein sequence ID" value="SZX74634.1"/>
    <property type="molecule type" value="Genomic_DNA"/>
</dbReference>
<feature type="compositionally biased region" description="Low complexity" evidence="1">
    <location>
        <begin position="234"/>
        <end position="249"/>
    </location>
</feature>
<sequence length="267" mass="28490">MRSGTSKHKPLVQHMCELLLAYLQQHDPEALCPDPEQQQQQLTELLHANSLLQYPHVYRWLHSQLAGLQVRPQQLAGLQVRTELGSSCHIFWSIAYLDPRSPADIMLLPDTLGGLQAISCFEYNKRKYTGSERQLTLNPAGQPLLPCIGVLRPGVDAAAAAAAVAAAAAGGSSDDARRFYLSYPVEACELVDGKAKKRPGGLAKVPAWIEDVISSSSSSSSSHEPQIAAEQERAASAARPRAAAAAAPAGEQEVTAVTAAPVAGQQQ</sequence>
<accession>A0A383WC73</accession>
<proteinExistence type="predicted"/>
<reference evidence="2 3" key="1">
    <citation type="submission" date="2016-10" db="EMBL/GenBank/DDBJ databases">
        <authorList>
            <person name="Cai Z."/>
        </authorList>
    </citation>
    <scope>NUCLEOTIDE SEQUENCE [LARGE SCALE GENOMIC DNA]</scope>
</reference>
<gene>
    <name evidence="2" type="ORF">BQ4739_LOCUS14957</name>
</gene>
<organism evidence="2 3">
    <name type="scientific">Tetradesmus obliquus</name>
    <name type="common">Green alga</name>
    <name type="synonym">Acutodesmus obliquus</name>
    <dbReference type="NCBI Taxonomy" id="3088"/>
    <lineage>
        <taxon>Eukaryota</taxon>
        <taxon>Viridiplantae</taxon>
        <taxon>Chlorophyta</taxon>
        <taxon>core chlorophytes</taxon>
        <taxon>Chlorophyceae</taxon>
        <taxon>CS clade</taxon>
        <taxon>Sphaeropleales</taxon>
        <taxon>Scenedesmaceae</taxon>
        <taxon>Tetradesmus</taxon>
    </lineage>
</organism>
<evidence type="ECO:0000313" key="3">
    <source>
        <dbReference type="Proteomes" id="UP000256970"/>
    </source>
</evidence>
<evidence type="ECO:0000313" key="2">
    <source>
        <dbReference type="EMBL" id="SZX74634.1"/>
    </source>
</evidence>